<geneLocation type="plasmid" evidence="3">
    <name>pnve414</name>
</geneLocation>
<reference evidence="3" key="1">
    <citation type="submission" date="2019-05" db="EMBL/GenBank/DDBJ databases">
        <title>Genome sequence and methylation pattern of the halophilic Archaeon Natrinema versiforme BOL5-4.</title>
        <authorList>
            <person name="DasSarma P."/>
            <person name="Anton B.P."/>
            <person name="DasSarma S.L."/>
            <person name="Martinez F.L."/>
            <person name="Guzman D."/>
            <person name="Roberts R.J."/>
            <person name="DasSarma S."/>
        </authorList>
    </citation>
    <scope>NUCLEOTIDE SEQUENCE [LARGE SCALE GENOMIC DNA]</scope>
    <source>
        <strain evidence="3">BOL5-4</strain>
        <plasmid evidence="3">pnve414</plasmid>
    </source>
</reference>
<dbReference type="InterPro" id="IPR007362">
    <property type="entry name" value="DUF429"/>
</dbReference>
<dbReference type="OrthoDB" id="132880at2157"/>
<feature type="compositionally biased region" description="Basic and acidic residues" evidence="1">
    <location>
        <begin position="16"/>
        <end position="26"/>
    </location>
</feature>
<evidence type="ECO:0000313" key="2">
    <source>
        <dbReference type="EMBL" id="QCS45092.1"/>
    </source>
</evidence>
<proteinExistence type="predicted"/>
<dbReference type="KEGG" id="nvr:FEJ81_21740"/>
<dbReference type="Pfam" id="PF04250">
    <property type="entry name" value="DUF429"/>
    <property type="match status" value="1"/>
</dbReference>
<sequence length="62" mass="6882">MAPGIAEVDAFLGPAEDERNRRRERVKEAHPEVCFVAFDGGEFEYPKRAPSDSESGFPPSKT</sequence>
<gene>
    <name evidence="2" type="ORF">FEJ81_21740</name>
</gene>
<organism evidence="2 3">
    <name type="scientific">Natrinema versiforme</name>
    <dbReference type="NCBI Taxonomy" id="88724"/>
    <lineage>
        <taxon>Archaea</taxon>
        <taxon>Methanobacteriati</taxon>
        <taxon>Methanobacteriota</taxon>
        <taxon>Stenosarchaea group</taxon>
        <taxon>Halobacteria</taxon>
        <taxon>Halobacteriales</taxon>
        <taxon>Natrialbaceae</taxon>
        <taxon>Natrinema</taxon>
    </lineage>
</organism>
<evidence type="ECO:0000256" key="1">
    <source>
        <dbReference type="SAM" id="MobiDB-lite"/>
    </source>
</evidence>
<keyword evidence="2" id="KW-0614">Plasmid</keyword>
<name>A0A4P8WPF5_9EURY</name>
<dbReference type="AlphaFoldDB" id="A0A4P8WPF5"/>
<evidence type="ECO:0000313" key="3">
    <source>
        <dbReference type="Proteomes" id="UP000302218"/>
    </source>
</evidence>
<dbReference type="EMBL" id="CP040332">
    <property type="protein sequence ID" value="QCS45092.1"/>
    <property type="molecule type" value="Genomic_DNA"/>
</dbReference>
<protein>
    <submittedName>
        <fullName evidence="2">DUF429 domain-containing protein</fullName>
    </submittedName>
</protein>
<feature type="region of interest" description="Disordered" evidence="1">
    <location>
        <begin position="1"/>
        <end position="26"/>
    </location>
</feature>
<dbReference type="Proteomes" id="UP000302218">
    <property type="component" value="Plasmid pNVE414"/>
</dbReference>
<accession>A0A4P8WPF5</accession>